<evidence type="ECO:0000256" key="2">
    <source>
        <dbReference type="SAM" id="Phobius"/>
    </source>
</evidence>
<feature type="coiled-coil region" evidence="1">
    <location>
        <begin position="157"/>
        <end position="184"/>
    </location>
</feature>
<protein>
    <submittedName>
        <fullName evidence="3">Uncharacterized protein</fullName>
    </submittedName>
</protein>
<organism evidence="3 4">
    <name type="scientific">Rhodohalobacter barkolensis</name>
    <dbReference type="NCBI Taxonomy" id="2053187"/>
    <lineage>
        <taxon>Bacteria</taxon>
        <taxon>Pseudomonadati</taxon>
        <taxon>Balneolota</taxon>
        <taxon>Balneolia</taxon>
        <taxon>Balneolales</taxon>
        <taxon>Balneolaceae</taxon>
        <taxon>Rhodohalobacter</taxon>
    </lineage>
</organism>
<keyword evidence="2" id="KW-0472">Membrane</keyword>
<reference evidence="3 4" key="1">
    <citation type="submission" date="2017-11" db="EMBL/GenBank/DDBJ databases">
        <title>Rhodohalobacter 15182 sp. nov., isolated from a salt lake.</title>
        <authorList>
            <person name="Han S."/>
        </authorList>
    </citation>
    <scope>NUCLEOTIDE SEQUENCE [LARGE SCALE GENOMIC DNA]</scope>
    <source>
        <strain evidence="3 4">15182</strain>
    </source>
</reference>
<evidence type="ECO:0000313" key="3">
    <source>
        <dbReference type="EMBL" id="PKD43558.1"/>
    </source>
</evidence>
<feature type="transmembrane region" description="Helical" evidence="2">
    <location>
        <begin position="20"/>
        <end position="41"/>
    </location>
</feature>
<keyword evidence="1" id="KW-0175">Coiled coil</keyword>
<evidence type="ECO:0000256" key="1">
    <source>
        <dbReference type="SAM" id="Coils"/>
    </source>
</evidence>
<gene>
    <name evidence="3" type="ORF">CWD77_08295</name>
</gene>
<sequence>MSKETEEKINFTKEAFLYPINLVCLLAGTISALVFSGMGFISSTILSFTFGAELIYLGVVPNLPAFRKNIRLKKKKERQEVNGDKNLFHGLDARSQKRFLVLKHITNEVRKNFESLPYSSQGMLDHIRNKMEDLLSTYLTLLEMNRRFLIYMNSEVEDEIRKKVADQETEMDATESEKLKKTRERRLEILKKRLKKFDVAKEKFLICETHLETIEDAIRYIYEQSITMPNAEDVGMQLDHLVTEMEETTQIIEELDQDLMPGFENIDHELELAELRKEAEALHKETEQKVKTKS</sequence>
<keyword evidence="4" id="KW-1185">Reference proteome</keyword>
<dbReference type="RefSeq" id="WP_101073100.1">
    <property type="nucleotide sequence ID" value="NZ_PISP01000002.1"/>
</dbReference>
<dbReference type="Proteomes" id="UP000233398">
    <property type="component" value="Unassembled WGS sequence"/>
</dbReference>
<dbReference type="EMBL" id="PISP01000002">
    <property type="protein sequence ID" value="PKD43558.1"/>
    <property type="molecule type" value="Genomic_DNA"/>
</dbReference>
<proteinExistence type="predicted"/>
<accession>A0A2N0VHF6</accession>
<keyword evidence="2" id="KW-1133">Transmembrane helix</keyword>
<dbReference type="OrthoDB" id="1523510at2"/>
<dbReference type="AlphaFoldDB" id="A0A2N0VHF6"/>
<keyword evidence="2" id="KW-0812">Transmembrane</keyword>
<name>A0A2N0VHF6_9BACT</name>
<feature type="transmembrane region" description="Helical" evidence="2">
    <location>
        <begin position="47"/>
        <end position="66"/>
    </location>
</feature>
<evidence type="ECO:0000313" key="4">
    <source>
        <dbReference type="Proteomes" id="UP000233398"/>
    </source>
</evidence>
<comment type="caution">
    <text evidence="3">The sequence shown here is derived from an EMBL/GenBank/DDBJ whole genome shotgun (WGS) entry which is preliminary data.</text>
</comment>
<feature type="coiled-coil region" evidence="1">
    <location>
        <begin position="238"/>
        <end position="292"/>
    </location>
</feature>